<organism evidence="1 2">
    <name type="scientific">Paraglaciecola polaris LMG 21857</name>
    <dbReference type="NCBI Taxonomy" id="1129793"/>
    <lineage>
        <taxon>Bacteria</taxon>
        <taxon>Pseudomonadati</taxon>
        <taxon>Pseudomonadota</taxon>
        <taxon>Gammaproteobacteria</taxon>
        <taxon>Alteromonadales</taxon>
        <taxon>Alteromonadaceae</taxon>
        <taxon>Paraglaciecola</taxon>
    </lineage>
</organism>
<dbReference type="EMBL" id="BAER01000032">
    <property type="protein sequence ID" value="GAC32157.1"/>
    <property type="molecule type" value="Genomic_DNA"/>
</dbReference>
<proteinExistence type="predicted"/>
<evidence type="ECO:0000313" key="2">
    <source>
        <dbReference type="Proteomes" id="UP000006322"/>
    </source>
</evidence>
<protein>
    <submittedName>
        <fullName evidence="1">Uncharacterized protein</fullName>
    </submittedName>
</protein>
<dbReference type="AlphaFoldDB" id="K6ZPD7"/>
<comment type="caution">
    <text evidence="1">The sequence shown here is derived from an EMBL/GenBank/DDBJ whole genome shotgun (WGS) entry which is preliminary data.</text>
</comment>
<keyword evidence="2" id="KW-1185">Reference proteome</keyword>
<reference evidence="2" key="1">
    <citation type="journal article" date="2014" name="Environ. Microbiol.">
        <title>Comparative genomics of the marine bacterial genus Glaciecola reveals the high degree of genomic diversity and genomic characteristic for cold adaptation.</title>
        <authorList>
            <person name="Qin Q.L."/>
            <person name="Xie B.B."/>
            <person name="Yu Y."/>
            <person name="Shu Y.L."/>
            <person name="Rong J.C."/>
            <person name="Zhang Y.J."/>
            <person name="Zhao D.L."/>
            <person name="Chen X.L."/>
            <person name="Zhang X.Y."/>
            <person name="Chen B."/>
            <person name="Zhou B.C."/>
            <person name="Zhang Y.Z."/>
        </authorList>
    </citation>
    <scope>NUCLEOTIDE SEQUENCE [LARGE SCALE GENOMIC DNA]</scope>
    <source>
        <strain evidence="2">LMG 21857</strain>
    </source>
</reference>
<accession>K6ZPD7</accession>
<sequence>MPASQRVGTHDLTRVLFNQEFNQLVSTTAFIHKVKKDSSYRVENCLKYVV</sequence>
<evidence type="ECO:0000313" key="1">
    <source>
        <dbReference type="EMBL" id="GAC32157.1"/>
    </source>
</evidence>
<gene>
    <name evidence="1" type="ORF">GPLA_1242</name>
</gene>
<name>K6ZPD7_9ALTE</name>
<dbReference type="Proteomes" id="UP000006322">
    <property type="component" value="Unassembled WGS sequence"/>
</dbReference>